<dbReference type="InterPro" id="IPR051918">
    <property type="entry name" value="STPP_CPPED1"/>
</dbReference>
<sequence length="349" mass="40096">MAERKNIKVQLLFMLINICIILPIKPSTVQQTIPTDSNIITPPIKASATNLRDQPLLQFGVVSDIHVQASDKLAKTKFSKMLYDMKEHLNINNIIINGDLGNGNLQDYNVFHNFITTKGKNIRFYYTIGNHEFYNAFRSKKTNGWSPKTFPNGETEQLAIKRFLSLTGQPNVYYDKYISGYHFIFLGSEKSAMSGKEYKDKAYLSANQLAWLRAKLKENYSPHKPMFVFLHQPFPNNTTCSWYRSIQGYVIQRDQLKTLLGHYPEVIFFSGHTHWQLELGREIAKGPFYMVNDSSVAMPIDVNGKKLSNKSEGLVVNVYKNRVVIKGRDFSGETWISNTSHELIYKKES</sequence>
<dbReference type="Gene3D" id="3.60.21.10">
    <property type="match status" value="1"/>
</dbReference>
<keyword evidence="3" id="KW-1185">Reference proteome</keyword>
<organism evidence="2 3">
    <name type="scientific">Desulfosporosinus acidiphilus (strain DSM 22704 / JCM 16185 / SJ4)</name>
    <dbReference type="NCBI Taxonomy" id="646529"/>
    <lineage>
        <taxon>Bacteria</taxon>
        <taxon>Bacillati</taxon>
        <taxon>Bacillota</taxon>
        <taxon>Clostridia</taxon>
        <taxon>Eubacteriales</taxon>
        <taxon>Desulfitobacteriaceae</taxon>
        <taxon>Desulfosporosinus</taxon>
    </lineage>
</organism>
<dbReference type="Pfam" id="PF00149">
    <property type="entry name" value="Metallophos"/>
    <property type="match status" value="1"/>
</dbReference>
<proteinExistence type="predicted"/>
<dbReference type="HOGENOM" id="CLU_054708_1_0_9"/>
<dbReference type="OrthoDB" id="1645838at2"/>
<dbReference type="STRING" id="646529.Desaci_4219"/>
<dbReference type="KEGG" id="dai:Desaci_4219"/>
<evidence type="ECO:0000259" key="1">
    <source>
        <dbReference type="Pfam" id="PF00149"/>
    </source>
</evidence>
<dbReference type="InterPro" id="IPR029052">
    <property type="entry name" value="Metallo-depent_PP-like"/>
</dbReference>
<dbReference type="Proteomes" id="UP000002892">
    <property type="component" value="Chromosome"/>
</dbReference>
<reference evidence="2 3" key="1">
    <citation type="journal article" date="2012" name="J. Bacteriol.">
        <title>Complete genome sequences of Desulfosporosinus orientis DSM765T, Desulfosporosinus youngiae DSM17734T, Desulfosporosinus meridiei DSM13257T, and Desulfosporosinus acidiphilus DSM22704T.</title>
        <authorList>
            <person name="Pester M."/>
            <person name="Brambilla E."/>
            <person name="Alazard D."/>
            <person name="Rattei T."/>
            <person name="Weinmaier T."/>
            <person name="Han J."/>
            <person name="Lucas S."/>
            <person name="Lapidus A."/>
            <person name="Cheng J.F."/>
            <person name="Goodwin L."/>
            <person name="Pitluck S."/>
            <person name="Peters L."/>
            <person name="Ovchinnikova G."/>
            <person name="Teshima H."/>
            <person name="Detter J.C."/>
            <person name="Han C.S."/>
            <person name="Tapia R."/>
            <person name="Land M.L."/>
            <person name="Hauser L."/>
            <person name="Kyrpides N.C."/>
            <person name="Ivanova N.N."/>
            <person name="Pagani I."/>
            <person name="Huntmann M."/>
            <person name="Wei C.L."/>
            <person name="Davenport K.W."/>
            <person name="Daligault H."/>
            <person name="Chain P.S."/>
            <person name="Chen A."/>
            <person name="Mavromatis K."/>
            <person name="Markowitz V."/>
            <person name="Szeto E."/>
            <person name="Mikhailova N."/>
            <person name="Pati A."/>
            <person name="Wagner M."/>
            <person name="Woyke T."/>
            <person name="Ollivier B."/>
            <person name="Klenk H.P."/>
            <person name="Spring S."/>
            <person name="Loy A."/>
        </authorList>
    </citation>
    <scope>NUCLEOTIDE SEQUENCE [LARGE SCALE GENOMIC DNA]</scope>
    <source>
        <strain evidence="3">DSM 22704 / JCM 16185 / SJ4</strain>
    </source>
</reference>
<dbReference type="AlphaFoldDB" id="I4DBA2"/>
<feature type="domain" description="Calcineurin-like phosphoesterase" evidence="1">
    <location>
        <begin position="59"/>
        <end position="275"/>
    </location>
</feature>
<evidence type="ECO:0000313" key="2">
    <source>
        <dbReference type="EMBL" id="AFM43076.1"/>
    </source>
</evidence>
<dbReference type="PANTHER" id="PTHR43143">
    <property type="entry name" value="METALLOPHOSPHOESTERASE, CALCINEURIN SUPERFAMILY"/>
    <property type="match status" value="1"/>
</dbReference>
<dbReference type="eggNOG" id="COG1409">
    <property type="taxonomic scope" value="Bacteria"/>
</dbReference>
<accession>I4DBA2</accession>
<protein>
    <submittedName>
        <fullName evidence="2">Putative phosphohydrolase</fullName>
    </submittedName>
</protein>
<dbReference type="GO" id="GO:0016787">
    <property type="term" value="F:hydrolase activity"/>
    <property type="evidence" value="ECO:0007669"/>
    <property type="project" value="UniProtKB-KW"/>
</dbReference>
<dbReference type="RefSeq" id="WP_014829062.1">
    <property type="nucleotide sequence ID" value="NC_018068.1"/>
</dbReference>
<dbReference type="PANTHER" id="PTHR43143:SF1">
    <property type="entry name" value="SERINE_THREONINE-PROTEIN PHOSPHATASE CPPED1"/>
    <property type="match status" value="1"/>
</dbReference>
<name>I4DBA2_DESAJ</name>
<dbReference type="EMBL" id="CP003639">
    <property type="protein sequence ID" value="AFM43076.1"/>
    <property type="molecule type" value="Genomic_DNA"/>
</dbReference>
<gene>
    <name evidence="2" type="ordered locus">Desaci_4219</name>
</gene>
<evidence type="ECO:0000313" key="3">
    <source>
        <dbReference type="Proteomes" id="UP000002892"/>
    </source>
</evidence>
<dbReference type="SUPFAM" id="SSF56300">
    <property type="entry name" value="Metallo-dependent phosphatases"/>
    <property type="match status" value="1"/>
</dbReference>
<dbReference type="InterPro" id="IPR004843">
    <property type="entry name" value="Calcineurin-like_PHP"/>
</dbReference>
<keyword evidence="2" id="KW-0378">Hydrolase</keyword>